<feature type="region of interest" description="Disordered" evidence="1">
    <location>
        <begin position="1"/>
        <end position="30"/>
    </location>
</feature>
<dbReference type="Pfam" id="PF14299">
    <property type="entry name" value="PP2"/>
    <property type="match status" value="1"/>
</dbReference>
<evidence type="ECO:0000313" key="3">
    <source>
        <dbReference type="Proteomes" id="UP001314170"/>
    </source>
</evidence>
<comment type="caution">
    <text evidence="2">The sequence shown here is derived from an EMBL/GenBank/DDBJ whole genome shotgun (WGS) entry which is preliminary data.</text>
</comment>
<feature type="compositionally biased region" description="Polar residues" evidence="1">
    <location>
        <begin position="178"/>
        <end position="193"/>
    </location>
</feature>
<reference evidence="2 3" key="1">
    <citation type="submission" date="2024-01" db="EMBL/GenBank/DDBJ databases">
        <authorList>
            <person name="Waweru B."/>
        </authorList>
    </citation>
    <scope>NUCLEOTIDE SEQUENCE [LARGE SCALE GENOMIC DNA]</scope>
</reference>
<protein>
    <submittedName>
        <fullName evidence="2">Uncharacterized protein</fullName>
    </submittedName>
</protein>
<feature type="compositionally biased region" description="Polar residues" evidence="1">
    <location>
        <begin position="9"/>
        <end position="22"/>
    </location>
</feature>
<keyword evidence="3" id="KW-1185">Reference proteome</keyword>
<feature type="region of interest" description="Disordered" evidence="1">
    <location>
        <begin position="158"/>
        <end position="193"/>
    </location>
</feature>
<sequence length="206" mass="23269">MESRRFNRNDGTSNSQPSSPRTENPDESKKVKITPLQLLEACWLDVTGSKTAIKGKTYEIIFKLSMNEEKSFGWYDPVSVMAKIGEEGEYKCVKVDLSQLGKDEKVFPLEKFEIEFKSDDNTVNNETELYFGLYEVWTNEWKGGLRIHEVIVQEVTAEGSASASNTRPEESEVVEVTADNSTSTSNNPYGQVHNSAGNSSRFCFYF</sequence>
<dbReference type="InterPro" id="IPR025886">
    <property type="entry name" value="PP2-like"/>
</dbReference>
<evidence type="ECO:0000313" key="2">
    <source>
        <dbReference type="EMBL" id="CAK7336969.1"/>
    </source>
</evidence>
<name>A0AAV1RNZ0_9ROSI</name>
<accession>A0AAV1RNZ0</accession>
<proteinExistence type="predicted"/>
<gene>
    <name evidence="2" type="ORF">DCAF_LOCUS11995</name>
</gene>
<dbReference type="Proteomes" id="UP001314170">
    <property type="component" value="Unassembled WGS sequence"/>
</dbReference>
<evidence type="ECO:0000256" key="1">
    <source>
        <dbReference type="SAM" id="MobiDB-lite"/>
    </source>
</evidence>
<organism evidence="2 3">
    <name type="scientific">Dovyalis caffra</name>
    <dbReference type="NCBI Taxonomy" id="77055"/>
    <lineage>
        <taxon>Eukaryota</taxon>
        <taxon>Viridiplantae</taxon>
        <taxon>Streptophyta</taxon>
        <taxon>Embryophyta</taxon>
        <taxon>Tracheophyta</taxon>
        <taxon>Spermatophyta</taxon>
        <taxon>Magnoliopsida</taxon>
        <taxon>eudicotyledons</taxon>
        <taxon>Gunneridae</taxon>
        <taxon>Pentapetalae</taxon>
        <taxon>rosids</taxon>
        <taxon>fabids</taxon>
        <taxon>Malpighiales</taxon>
        <taxon>Salicaceae</taxon>
        <taxon>Flacourtieae</taxon>
        <taxon>Dovyalis</taxon>
    </lineage>
</organism>
<dbReference type="AlphaFoldDB" id="A0AAV1RNZ0"/>
<dbReference type="EMBL" id="CAWUPB010001009">
    <property type="protein sequence ID" value="CAK7336969.1"/>
    <property type="molecule type" value="Genomic_DNA"/>
</dbReference>